<dbReference type="Gene3D" id="3.40.50.300">
    <property type="entry name" value="P-loop containing nucleotide triphosphate hydrolases"/>
    <property type="match status" value="2"/>
</dbReference>
<reference evidence="2 3" key="1">
    <citation type="submission" date="2018-06" db="EMBL/GenBank/DDBJ databases">
        <title>A transcriptomic atlas of mushroom development highlights an independent origin of complex multicellularity.</title>
        <authorList>
            <consortium name="DOE Joint Genome Institute"/>
            <person name="Krizsan K."/>
            <person name="Almasi E."/>
            <person name="Merenyi Z."/>
            <person name="Sahu N."/>
            <person name="Viragh M."/>
            <person name="Koszo T."/>
            <person name="Mondo S."/>
            <person name="Kiss B."/>
            <person name="Balint B."/>
            <person name="Kues U."/>
            <person name="Barry K."/>
            <person name="Hegedus J.C."/>
            <person name="Henrissat B."/>
            <person name="Johnson J."/>
            <person name="Lipzen A."/>
            <person name="Ohm R."/>
            <person name="Nagy I."/>
            <person name="Pangilinan J."/>
            <person name="Yan J."/>
            <person name="Xiong Y."/>
            <person name="Grigoriev I.V."/>
            <person name="Hibbett D.S."/>
            <person name="Nagy L.G."/>
        </authorList>
    </citation>
    <scope>NUCLEOTIDE SEQUENCE [LARGE SCALE GENOMIC DNA]</scope>
    <source>
        <strain evidence="2 3">SZMC22713</strain>
    </source>
</reference>
<dbReference type="PANTHER" id="PTHR10887">
    <property type="entry name" value="DNA2/NAM7 HELICASE FAMILY"/>
    <property type="match status" value="1"/>
</dbReference>
<organism evidence="2 3">
    <name type="scientific">Rickenella mellea</name>
    <dbReference type="NCBI Taxonomy" id="50990"/>
    <lineage>
        <taxon>Eukaryota</taxon>
        <taxon>Fungi</taxon>
        <taxon>Dikarya</taxon>
        <taxon>Basidiomycota</taxon>
        <taxon>Agaricomycotina</taxon>
        <taxon>Agaricomycetes</taxon>
        <taxon>Hymenochaetales</taxon>
        <taxon>Rickenellaceae</taxon>
        <taxon>Rickenella</taxon>
    </lineage>
</organism>
<dbReference type="Pfam" id="PF13087">
    <property type="entry name" value="AAA_12"/>
    <property type="match status" value="1"/>
</dbReference>
<proteinExistence type="predicted"/>
<evidence type="ECO:0000313" key="3">
    <source>
        <dbReference type="Proteomes" id="UP000294933"/>
    </source>
</evidence>
<dbReference type="InterPro" id="IPR027417">
    <property type="entry name" value="P-loop_NTPase"/>
</dbReference>
<dbReference type="InterPro" id="IPR041679">
    <property type="entry name" value="DNA2/NAM7-like_C"/>
</dbReference>
<evidence type="ECO:0000313" key="2">
    <source>
        <dbReference type="EMBL" id="TDL27109.1"/>
    </source>
</evidence>
<dbReference type="Pfam" id="PF13604">
    <property type="entry name" value="AAA_30"/>
    <property type="match status" value="1"/>
</dbReference>
<gene>
    <name evidence="2" type="ORF">BD410DRAFT_879572</name>
</gene>
<keyword evidence="3" id="KW-1185">Reference proteome</keyword>
<name>A0A4Y7QJV0_9AGAM</name>
<dbReference type="InterPro" id="IPR045055">
    <property type="entry name" value="DNA2/NAM7-like"/>
</dbReference>
<dbReference type="SUPFAM" id="SSF52540">
    <property type="entry name" value="P-loop containing nucleoside triphosphate hydrolases"/>
    <property type="match status" value="1"/>
</dbReference>
<evidence type="ECO:0000259" key="1">
    <source>
        <dbReference type="Pfam" id="PF13087"/>
    </source>
</evidence>
<dbReference type="Proteomes" id="UP000294933">
    <property type="component" value="Unassembled WGS sequence"/>
</dbReference>
<dbReference type="EMBL" id="ML170160">
    <property type="protein sequence ID" value="TDL27109.1"/>
    <property type="molecule type" value="Genomic_DNA"/>
</dbReference>
<dbReference type="PANTHER" id="PTHR10887:SF495">
    <property type="entry name" value="HELICASE SENATAXIN ISOFORM X1-RELATED"/>
    <property type="match status" value="1"/>
</dbReference>
<feature type="domain" description="DNA2/NAM7 helicase-like C-terminal" evidence="1">
    <location>
        <begin position="577"/>
        <end position="677"/>
    </location>
</feature>
<sequence>MENLDQDTLLGPDLPRQLKWRVVTIAQDISEQILSFSKLPIPAFGIAKHINLKGKLEAFAVAGGDEVLVLVVKTGLKRSSANFRALSQMFEGPIPLAGFSMARMAILLSEFLHIPILKGIDLSTLQTNSTWKPWSPAKCVHKTVGGESGSPKITDLWDGLHEGEGIWKAVAMRAWISAIVAKYWQPHLSQSAWIKTTRISSKQLKSIAKMLIEDEFMDANKPRIVGNEFTNVKRSGEHITINNARFKTRVRRSKSTHVVLTDADGMQHVGRARGVNGRTTHVTTRSRVSTDEVKNIYVIGKEESTCAELARDEFLLLVMQGLRRLFSSPFVRYLWSPAECSRRFSGENVTHAHIIDNLNQSQSNVVDAMTATDDPVVVVHGPPGTGKTSTISAATSKLAETRKCSWIVAQSNVGVKNIAENLQKRGVPFKLIVSKEFYVEWHEHIYKSIPERMLIRSDVLEKCDDPAPLLHGIHVILCTLSMLSNPVLEDSRIYQLVPVEQLVVDEASQIGIFNYMHLFHKFRKLQKVCFFGDPKQRNAPYGQDNAKTLQCIFDLKHLQSRSYFLDTQCKPISQTPATIRSFISSAVYDKKLHSVHKIRDPSCLAFVDIYSTEEQVGKSWKNSREVHTVVRLVEKHYHSKNFCIITPYDPQRKAIEVALRKANLPWGNVFNVDSFQG</sequence>
<dbReference type="AlphaFoldDB" id="A0A4Y7QJV0"/>
<dbReference type="STRING" id="50990.A0A4Y7QJV0"/>
<accession>A0A4Y7QJV0</accession>
<protein>
    <recommendedName>
        <fullName evidence="1">DNA2/NAM7 helicase-like C-terminal domain-containing protein</fullName>
    </recommendedName>
</protein>
<dbReference type="OrthoDB" id="6513042at2759"/>
<dbReference type="VEuPathDB" id="FungiDB:BD410DRAFT_879572"/>